<dbReference type="Proteomes" id="UP000078546">
    <property type="component" value="Unassembled WGS sequence"/>
</dbReference>
<evidence type="ECO:0000256" key="1">
    <source>
        <dbReference type="SAM" id="MobiDB-lite"/>
    </source>
</evidence>
<dbReference type="EMBL" id="FLQU01000023">
    <property type="protein sequence ID" value="SBS79997.1"/>
    <property type="molecule type" value="Genomic_DNA"/>
</dbReference>
<dbReference type="Proteomes" id="UP000078560">
    <property type="component" value="Unassembled WGS sequence"/>
</dbReference>
<evidence type="ECO:0000313" key="5">
    <source>
        <dbReference type="Proteomes" id="UP000078560"/>
    </source>
</evidence>
<evidence type="ECO:0000313" key="4">
    <source>
        <dbReference type="Proteomes" id="UP000078546"/>
    </source>
</evidence>
<evidence type="ECO:0000313" key="2">
    <source>
        <dbReference type="EMBL" id="SBS79997.1"/>
    </source>
</evidence>
<protein>
    <submittedName>
        <fullName evidence="2">Ring-exported protein (REX), putative</fullName>
    </submittedName>
    <submittedName>
        <fullName evidence="3">Ring-exported protein, putative</fullName>
    </submittedName>
</protein>
<organism evidence="3 4">
    <name type="scientific">Plasmodium ovale curtisi</name>
    <dbReference type="NCBI Taxonomy" id="864141"/>
    <lineage>
        <taxon>Eukaryota</taxon>
        <taxon>Sar</taxon>
        <taxon>Alveolata</taxon>
        <taxon>Apicomplexa</taxon>
        <taxon>Aconoidasida</taxon>
        <taxon>Haemosporida</taxon>
        <taxon>Plasmodiidae</taxon>
        <taxon>Plasmodium</taxon>
        <taxon>Plasmodium (Plasmodium)</taxon>
    </lineage>
</organism>
<dbReference type="AlphaFoldDB" id="A0A1A8X6F8"/>
<reference evidence="3" key="2">
    <citation type="submission" date="2016-05" db="EMBL/GenBank/DDBJ databases">
        <authorList>
            <person name="Lavstsen T."/>
            <person name="Jespersen J.S."/>
        </authorList>
    </citation>
    <scope>NUCLEOTIDE SEQUENCE [LARGE SCALE GENOMIC DNA]</scope>
</reference>
<sequence>MLKNMNSSFAYNLGDNKYYTVLKTQTYLSHTRKLSECLEHNESEYEDDSNEETSNSEPLEKSSVEKMLREEWKELEEIEGKEWSSVIFRICQTMASEYDSCDDMNDKIHSWCNLFNMLSNFRDAEIYENNLIFENFLRFIKRNKLKNPDYKMSKDEENLWERIKQNKKLKDREWGKYHEKTWSYWLKKEYS</sequence>
<accession>A0A1A8X6F8</accession>
<proteinExistence type="predicted"/>
<dbReference type="EMBL" id="FLQV01002133">
    <property type="protein sequence ID" value="SBT00826.1"/>
    <property type="molecule type" value="Genomic_DNA"/>
</dbReference>
<gene>
    <name evidence="3" type="ORF">POVCU1_062630</name>
    <name evidence="2" type="ORF">POVCU2_0001880</name>
</gene>
<reference evidence="4 5" key="1">
    <citation type="submission" date="2016-05" db="EMBL/GenBank/DDBJ databases">
        <authorList>
            <person name="Naeem Raeece"/>
        </authorList>
    </citation>
    <scope>NUCLEOTIDE SEQUENCE [LARGE SCALE GENOMIC DNA]</scope>
</reference>
<feature type="region of interest" description="Disordered" evidence="1">
    <location>
        <begin position="40"/>
        <end position="63"/>
    </location>
</feature>
<name>A0A1A8X6F8_PLAOA</name>
<evidence type="ECO:0000313" key="3">
    <source>
        <dbReference type="EMBL" id="SBT00826.1"/>
    </source>
</evidence>